<protein>
    <recommendedName>
        <fullName evidence="9">Nuclear pore complex protein Nup85</fullName>
    </recommendedName>
</protein>
<proteinExistence type="inferred from homology"/>
<comment type="similarity">
    <text evidence="2 9">Belongs to the nucleoporin Nup85 family.</text>
</comment>
<keyword evidence="7 9" id="KW-0906">Nuclear pore complex</keyword>
<name>A0ABR4NUD0_9SACH</name>
<gene>
    <name evidence="10" type="ORF">RNJ44_04255</name>
</gene>
<evidence type="ECO:0000313" key="10">
    <source>
        <dbReference type="EMBL" id="KAL3232339.1"/>
    </source>
</evidence>
<evidence type="ECO:0000256" key="4">
    <source>
        <dbReference type="ARBA" id="ARBA00022816"/>
    </source>
</evidence>
<keyword evidence="3 9" id="KW-0813">Transport</keyword>
<evidence type="ECO:0000313" key="11">
    <source>
        <dbReference type="Proteomes" id="UP001623330"/>
    </source>
</evidence>
<comment type="subunit">
    <text evidence="9">Component of the nuclear pore complex (NPC).</text>
</comment>
<evidence type="ECO:0000256" key="7">
    <source>
        <dbReference type="ARBA" id="ARBA00023132"/>
    </source>
</evidence>
<keyword evidence="11" id="KW-1185">Reference proteome</keyword>
<keyword evidence="8 9" id="KW-0539">Nucleus</keyword>
<evidence type="ECO:0000256" key="2">
    <source>
        <dbReference type="ARBA" id="ARBA00005573"/>
    </source>
</evidence>
<dbReference type="InterPro" id="IPR011502">
    <property type="entry name" value="Nucleoporin_Nup85"/>
</dbReference>
<evidence type="ECO:0000256" key="6">
    <source>
        <dbReference type="ARBA" id="ARBA00023010"/>
    </source>
</evidence>
<organism evidence="10 11">
    <name type="scientific">Nakaseomyces bracarensis</name>
    <dbReference type="NCBI Taxonomy" id="273131"/>
    <lineage>
        <taxon>Eukaryota</taxon>
        <taxon>Fungi</taxon>
        <taxon>Dikarya</taxon>
        <taxon>Ascomycota</taxon>
        <taxon>Saccharomycotina</taxon>
        <taxon>Saccharomycetes</taxon>
        <taxon>Saccharomycetales</taxon>
        <taxon>Saccharomycetaceae</taxon>
        <taxon>Nakaseomyces</taxon>
    </lineage>
</organism>
<accession>A0ABR4NUD0</accession>
<evidence type="ECO:0000256" key="9">
    <source>
        <dbReference type="RuleBase" id="RU365073"/>
    </source>
</evidence>
<evidence type="ECO:0000256" key="5">
    <source>
        <dbReference type="ARBA" id="ARBA00022927"/>
    </source>
</evidence>
<evidence type="ECO:0000256" key="3">
    <source>
        <dbReference type="ARBA" id="ARBA00022448"/>
    </source>
</evidence>
<keyword evidence="5 9" id="KW-0653">Protein transport</keyword>
<keyword evidence="6 9" id="KW-0811">Translocation</keyword>
<dbReference type="PANTHER" id="PTHR13373:SF21">
    <property type="entry name" value="NUCLEAR PORE COMPLEX PROTEIN NUP85"/>
    <property type="match status" value="1"/>
</dbReference>
<dbReference type="Pfam" id="PF07575">
    <property type="entry name" value="Nucleopor_Nup85"/>
    <property type="match status" value="1"/>
</dbReference>
<evidence type="ECO:0000256" key="8">
    <source>
        <dbReference type="ARBA" id="ARBA00023242"/>
    </source>
</evidence>
<comment type="function">
    <text evidence="9">Functions as a component of the nuclear pore complex (NPC).</text>
</comment>
<keyword evidence="9" id="KW-0472">Membrane</keyword>
<dbReference type="Proteomes" id="UP001623330">
    <property type="component" value="Unassembled WGS sequence"/>
</dbReference>
<keyword evidence="4 9" id="KW-0509">mRNA transport</keyword>
<sequence length="727" mass="82693">MLNDLLMDVDTLDFVKDDESCKVNKQASTIRDPISGAIIVPIADGKFPRSNGDAPLIYKFGKETDSGMLHEKSKTDTKLYPVELPKKDNNAAYITYINNLYGIYSGLGNHKVFSRPTIGVISSSYDREHAEVLNLALESQITELEFLIESYDKTVDANKERILDLEQSLVILYCLQAFQFIRSGNDREKFFKSLLSWVNRSDGEPTIDFIESVFENDNDTPSYNSSAFWKLLNQLLLRGLHEQAINTLKKSKLEEYLGDMCDVSFNAYQDLMTLLNGYPMGSEESFKEWKAAALELQSNYVEAEVSLSGELRDYFEDTLSLLAGNQSRILQYSSLWYEAVAGFLLYYIPSTHLVQEYLALSVHKHPIDVTSPWEKSCVDIIENNIFPILPTLESLDSCTASFTAALCEAFGLLVDRYAIFDEYQHKEIVDEPNADIFSQRNGMASFLLNNFALELCSMEVKSVWPVAIGLISLSPYNSPSSIKSCIGELLPHYPFETNDDIEWALTVCARWKLPEVAKEIYTTIGNQMLNTGNTVEAIANFSRASRYDWVKKYSWLIFENSAFEGKQIEDDVLNRIVENIQNSSELISDEILSSVVTDAMRQSLAPYAVLSEFFKKWNKGDNEGALGSLVSLIDFTYLPKQYLVLLITKYLYPKFLADNKILVKEDTVLLIIEALENKWDDNDEESVKVYQKLISDDTTCKDLPSDLLSMQRLVRKMLNYKLCQNLM</sequence>
<comment type="caution">
    <text evidence="10">The sequence shown here is derived from an EMBL/GenBank/DDBJ whole genome shotgun (WGS) entry which is preliminary data.</text>
</comment>
<reference evidence="10 11" key="1">
    <citation type="submission" date="2024-05" db="EMBL/GenBank/DDBJ databases">
        <title>Long read based assembly of the Candida bracarensis genome reveals expanded adhesin content.</title>
        <authorList>
            <person name="Marcet-Houben M."/>
            <person name="Ksiezopolska E."/>
            <person name="Gabaldon T."/>
        </authorList>
    </citation>
    <scope>NUCLEOTIDE SEQUENCE [LARGE SCALE GENOMIC DNA]</scope>
    <source>
        <strain evidence="10 11">CBM6</strain>
    </source>
</reference>
<dbReference type="PANTHER" id="PTHR13373">
    <property type="entry name" value="FROUNT PROTEIN-RELATED"/>
    <property type="match status" value="1"/>
</dbReference>
<evidence type="ECO:0000256" key="1">
    <source>
        <dbReference type="ARBA" id="ARBA00004567"/>
    </source>
</evidence>
<comment type="subcellular location">
    <subcellularLocation>
        <location evidence="1 9">Nucleus</location>
        <location evidence="1 9">Nuclear pore complex</location>
    </subcellularLocation>
</comment>
<dbReference type="EMBL" id="JBEVYD010000005">
    <property type="protein sequence ID" value="KAL3232339.1"/>
    <property type="molecule type" value="Genomic_DNA"/>
</dbReference>